<dbReference type="GO" id="GO:0004743">
    <property type="term" value="F:pyruvate kinase activity"/>
    <property type="evidence" value="ECO:0007669"/>
    <property type="project" value="UniProtKB-EC"/>
</dbReference>
<keyword evidence="8" id="KW-0067">ATP-binding</keyword>
<dbReference type="InterPro" id="IPR011037">
    <property type="entry name" value="Pyrv_Knase-like_insert_dom_sf"/>
</dbReference>
<accession>A0A381Y1Z5</accession>
<comment type="pathway">
    <text evidence="1">Carbohydrate degradation; glycolysis; pyruvate from D-glyceraldehyde 3-phosphate: step 5/5.</text>
</comment>
<evidence type="ECO:0000256" key="9">
    <source>
        <dbReference type="ARBA" id="ARBA00022842"/>
    </source>
</evidence>
<dbReference type="Gene3D" id="3.20.20.60">
    <property type="entry name" value="Phosphoenolpyruvate-binding domains"/>
    <property type="match status" value="1"/>
</dbReference>
<keyword evidence="5" id="KW-0479">Metal-binding</keyword>
<keyword evidence="10" id="KW-0324">Glycolysis</keyword>
<dbReference type="Pfam" id="PF02887">
    <property type="entry name" value="PK_C"/>
    <property type="match status" value="1"/>
</dbReference>
<dbReference type="Gene3D" id="3.40.1380.20">
    <property type="entry name" value="Pyruvate kinase, C-terminal domain"/>
    <property type="match status" value="1"/>
</dbReference>
<dbReference type="SUPFAM" id="SSF50800">
    <property type="entry name" value="PK beta-barrel domain-like"/>
    <property type="match status" value="1"/>
</dbReference>
<keyword evidence="6" id="KW-0547">Nucleotide-binding</keyword>
<dbReference type="PRINTS" id="PR01050">
    <property type="entry name" value="PYRUVTKNASE"/>
</dbReference>
<dbReference type="NCBIfam" id="NF004978">
    <property type="entry name" value="PRK06354.1"/>
    <property type="match status" value="1"/>
</dbReference>
<dbReference type="NCBIfam" id="TIGR01064">
    <property type="entry name" value="pyruv_kin"/>
    <property type="match status" value="1"/>
</dbReference>
<dbReference type="InterPro" id="IPR036918">
    <property type="entry name" value="Pyrv_Knase_C_sf"/>
</dbReference>
<reference evidence="14" key="1">
    <citation type="submission" date="2018-05" db="EMBL/GenBank/DDBJ databases">
        <authorList>
            <person name="Lanie J.A."/>
            <person name="Ng W.-L."/>
            <person name="Kazmierczak K.M."/>
            <person name="Andrzejewski T.M."/>
            <person name="Davidsen T.M."/>
            <person name="Wayne K.J."/>
            <person name="Tettelin H."/>
            <person name="Glass J.I."/>
            <person name="Rusch D."/>
            <person name="Podicherti R."/>
            <person name="Tsui H.-C.T."/>
            <person name="Winkler M.E."/>
        </authorList>
    </citation>
    <scope>NUCLEOTIDE SEQUENCE</scope>
</reference>
<keyword evidence="9" id="KW-0460">Magnesium</keyword>
<dbReference type="InterPro" id="IPR015793">
    <property type="entry name" value="Pyrv_Knase_brl"/>
</dbReference>
<dbReference type="AlphaFoldDB" id="A0A381Y1Z5"/>
<name>A0A381Y1Z5_9ZZZZ</name>
<dbReference type="InterPro" id="IPR015813">
    <property type="entry name" value="Pyrv/PenolPyrv_kinase-like_dom"/>
</dbReference>
<dbReference type="GO" id="GO:0000287">
    <property type="term" value="F:magnesium ion binding"/>
    <property type="evidence" value="ECO:0007669"/>
    <property type="project" value="InterPro"/>
</dbReference>
<evidence type="ECO:0000259" key="13">
    <source>
        <dbReference type="Pfam" id="PF02887"/>
    </source>
</evidence>
<dbReference type="InterPro" id="IPR001697">
    <property type="entry name" value="Pyr_Knase"/>
</dbReference>
<comment type="similarity">
    <text evidence="2">Belongs to the pyruvate kinase family.</text>
</comment>
<feature type="domain" description="Pyruvate kinase C-terminal" evidence="13">
    <location>
        <begin position="378"/>
        <end position="491"/>
    </location>
</feature>
<dbReference type="EC" id="2.7.1.40" evidence="3"/>
<evidence type="ECO:0000256" key="7">
    <source>
        <dbReference type="ARBA" id="ARBA00022777"/>
    </source>
</evidence>
<dbReference type="Gene3D" id="2.40.33.10">
    <property type="entry name" value="PK beta-barrel domain-like"/>
    <property type="match status" value="1"/>
</dbReference>
<evidence type="ECO:0000256" key="3">
    <source>
        <dbReference type="ARBA" id="ARBA00012142"/>
    </source>
</evidence>
<evidence type="ECO:0000256" key="11">
    <source>
        <dbReference type="ARBA" id="ARBA00023317"/>
    </source>
</evidence>
<feature type="domain" description="Pyruvate kinase barrel" evidence="12">
    <location>
        <begin position="25"/>
        <end position="345"/>
    </location>
</feature>
<dbReference type="EMBL" id="UINC01017212">
    <property type="protein sequence ID" value="SVA71044.1"/>
    <property type="molecule type" value="Genomic_DNA"/>
</dbReference>
<dbReference type="InterPro" id="IPR015806">
    <property type="entry name" value="Pyrv_Knase_insert_dom_sf"/>
</dbReference>
<dbReference type="Pfam" id="PF00224">
    <property type="entry name" value="PK"/>
    <property type="match status" value="1"/>
</dbReference>
<dbReference type="SUPFAM" id="SSF52935">
    <property type="entry name" value="PK C-terminal domain-like"/>
    <property type="match status" value="1"/>
</dbReference>
<dbReference type="NCBIfam" id="NF004491">
    <property type="entry name" value="PRK05826.1"/>
    <property type="match status" value="1"/>
</dbReference>
<evidence type="ECO:0000313" key="14">
    <source>
        <dbReference type="EMBL" id="SVA71044.1"/>
    </source>
</evidence>
<keyword evidence="4" id="KW-0808">Transferase</keyword>
<sequence length="494" mass="53662">MDEDKLKKVYMSYTNPVDLFQDKPKTKIVCTLGPSSDTEEVLIELIKTGMNVARLNMSHGEKSVHEIVFNRVRKVSEELGIPVGIMVDVPGAKYRTGPTDPGALELAEGDKITLTSDDVVGDKNLVSVAPPGIHMDAELGGTILVDDGNLALFVDGISGEKVNCTVVRGGRLTERRGVVTPGRAPSQKFPDEKAIECLKFAAEVGADFVALSTVTRREDIWTARSILRENGMKKPLIISKVERAEAIDNLDEVVDASDALMVARGDMGVEIPLYRVPVVQKELIRKSNSAGKPVITATQMLESMVHSSSPTRAEVTDVANAVFDGSDAIMLSGETSIGKFPIEAVKIMVNTSKEAEAALPYHKMMEERFLQLESKTDDAISYAACQTSNLLGSKFIIAFTESGNSAGRVSRYRPESRILALTPWEEVCRVLTLRWGVYPVIVDSPTDVDDFFTVGEKEARKFMGEDKKGTVVLVAGTPIGVPGSTNMLRVLQLG</sequence>
<dbReference type="InterPro" id="IPR040442">
    <property type="entry name" value="Pyrv_kinase-like_dom_sf"/>
</dbReference>
<proteinExistence type="inferred from homology"/>
<evidence type="ECO:0000256" key="8">
    <source>
        <dbReference type="ARBA" id="ARBA00022840"/>
    </source>
</evidence>
<organism evidence="14">
    <name type="scientific">marine metagenome</name>
    <dbReference type="NCBI Taxonomy" id="408172"/>
    <lineage>
        <taxon>unclassified sequences</taxon>
        <taxon>metagenomes</taxon>
        <taxon>ecological metagenomes</taxon>
    </lineage>
</organism>
<dbReference type="GO" id="GO:0016301">
    <property type="term" value="F:kinase activity"/>
    <property type="evidence" value="ECO:0007669"/>
    <property type="project" value="UniProtKB-KW"/>
</dbReference>
<evidence type="ECO:0000256" key="6">
    <source>
        <dbReference type="ARBA" id="ARBA00022741"/>
    </source>
</evidence>
<evidence type="ECO:0000259" key="12">
    <source>
        <dbReference type="Pfam" id="PF00224"/>
    </source>
</evidence>
<evidence type="ECO:0000256" key="1">
    <source>
        <dbReference type="ARBA" id="ARBA00004997"/>
    </source>
</evidence>
<evidence type="ECO:0000256" key="10">
    <source>
        <dbReference type="ARBA" id="ARBA00023152"/>
    </source>
</evidence>
<dbReference type="PANTHER" id="PTHR11817">
    <property type="entry name" value="PYRUVATE KINASE"/>
    <property type="match status" value="1"/>
</dbReference>
<dbReference type="GO" id="GO:0005524">
    <property type="term" value="F:ATP binding"/>
    <property type="evidence" value="ECO:0007669"/>
    <property type="project" value="UniProtKB-KW"/>
</dbReference>
<dbReference type="InterPro" id="IPR015795">
    <property type="entry name" value="Pyrv_Knase_C"/>
</dbReference>
<evidence type="ECO:0000256" key="2">
    <source>
        <dbReference type="ARBA" id="ARBA00008663"/>
    </source>
</evidence>
<dbReference type="UniPathway" id="UPA00109">
    <property type="reaction ID" value="UER00188"/>
</dbReference>
<protein>
    <recommendedName>
        <fullName evidence="3">pyruvate kinase</fullName>
        <ecNumber evidence="3">2.7.1.40</ecNumber>
    </recommendedName>
</protein>
<dbReference type="SUPFAM" id="SSF51621">
    <property type="entry name" value="Phosphoenolpyruvate/pyruvate domain"/>
    <property type="match status" value="1"/>
</dbReference>
<keyword evidence="7" id="KW-0418">Kinase</keyword>
<evidence type="ECO:0000256" key="4">
    <source>
        <dbReference type="ARBA" id="ARBA00022679"/>
    </source>
</evidence>
<keyword evidence="11" id="KW-0670">Pyruvate</keyword>
<evidence type="ECO:0000256" key="5">
    <source>
        <dbReference type="ARBA" id="ARBA00022723"/>
    </source>
</evidence>
<gene>
    <name evidence="14" type="ORF">METZ01_LOCUS123898</name>
</gene>
<dbReference type="GO" id="GO:0030955">
    <property type="term" value="F:potassium ion binding"/>
    <property type="evidence" value="ECO:0007669"/>
    <property type="project" value="InterPro"/>
</dbReference>